<evidence type="ECO:0000313" key="2">
    <source>
        <dbReference type="EMBL" id="KAG6115217.1"/>
    </source>
</evidence>
<feature type="signal peptide" evidence="1">
    <location>
        <begin position="1"/>
        <end position="19"/>
    </location>
</feature>
<accession>A0A9P7TQ61</accession>
<organism evidence="2 3">
    <name type="scientific">Claviceps humidiphila</name>
    <dbReference type="NCBI Taxonomy" id="1294629"/>
    <lineage>
        <taxon>Eukaryota</taxon>
        <taxon>Fungi</taxon>
        <taxon>Dikarya</taxon>
        <taxon>Ascomycota</taxon>
        <taxon>Pezizomycotina</taxon>
        <taxon>Sordariomycetes</taxon>
        <taxon>Hypocreomycetidae</taxon>
        <taxon>Hypocreales</taxon>
        <taxon>Clavicipitaceae</taxon>
        <taxon>Claviceps</taxon>
    </lineage>
</organism>
<dbReference type="AlphaFoldDB" id="A0A9P7TQ61"/>
<proteinExistence type="predicted"/>
<keyword evidence="1" id="KW-0732">Signal</keyword>
<keyword evidence="3" id="KW-1185">Reference proteome</keyword>
<name>A0A9P7TQ61_9HYPO</name>
<sequence>MKLVSLSLIALAASQTAVAFIAKNTWKFSRNPSGGLRDVTFPFKMAGAAHKSGYYYAQQFNFQNISRVGYCGIQSRPNGTGGKSIVHAVFSTFQGNSTTQDSKCHMGADGSPAGVSCAVEFPGSYDAVYNVVVEHVRGTTWKGTAINNSTGESFHIGSWTLPSTAGGIKSNQLGFVEYYPWNSRRHGHECHDLPRTAVTIFDPYSKTPGAGTGRTNKPYESGDCVGKVAFSTQKVANGYGVQCGF</sequence>
<reference evidence="2 3" key="1">
    <citation type="journal article" date="2020" name="bioRxiv">
        <title>Whole genome comparisons of ergot fungi reveals the divergence and evolution of species within the genus Claviceps are the result of varying mechanisms driving genome evolution and host range expansion.</title>
        <authorList>
            <person name="Wyka S.A."/>
            <person name="Mondo S.J."/>
            <person name="Liu M."/>
            <person name="Dettman J."/>
            <person name="Nalam V."/>
            <person name="Broders K.D."/>
        </authorList>
    </citation>
    <scope>NUCLEOTIDE SEQUENCE [LARGE SCALE GENOMIC DNA]</scope>
    <source>
        <strain evidence="2 3">LM576</strain>
    </source>
</reference>
<gene>
    <name evidence="2" type="ORF">E4U13_002942</name>
</gene>
<evidence type="ECO:0000256" key="1">
    <source>
        <dbReference type="SAM" id="SignalP"/>
    </source>
</evidence>
<dbReference type="EMBL" id="SRQM01000235">
    <property type="protein sequence ID" value="KAG6115217.1"/>
    <property type="molecule type" value="Genomic_DNA"/>
</dbReference>
<dbReference type="Proteomes" id="UP000732380">
    <property type="component" value="Unassembled WGS sequence"/>
</dbReference>
<protein>
    <submittedName>
        <fullName evidence="2">Uncharacterized protein</fullName>
    </submittedName>
</protein>
<comment type="caution">
    <text evidence="2">The sequence shown here is derived from an EMBL/GenBank/DDBJ whole genome shotgun (WGS) entry which is preliminary data.</text>
</comment>
<evidence type="ECO:0000313" key="3">
    <source>
        <dbReference type="Proteomes" id="UP000732380"/>
    </source>
</evidence>
<feature type="chain" id="PRO_5040448792" evidence="1">
    <location>
        <begin position="20"/>
        <end position="245"/>
    </location>
</feature>